<name>A0A9W5YV46_9EURO</name>
<feature type="compositionally biased region" description="Basic and acidic residues" evidence="1">
    <location>
        <begin position="23"/>
        <end position="38"/>
    </location>
</feature>
<feature type="region of interest" description="Disordered" evidence="1">
    <location>
        <begin position="202"/>
        <end position="227"/>
    </location>
</feature>
<protein>
    <submittedName>
        <fullName evidence="2">Uncharacterized protein</fullName>
    </submittedName>
</protein>
<feature type="region of interest" description="Disordered" evidence="1">
    <location>
        <begin position="20"/>
        <end position="80"/>
    </location>
</feature>
<evidence type="ECO:0000313" key="2">
    <source>
        <dbReference type="EMBL" id="GKZ22951.1"/>
    </source>
</evidence>
<feature type="compositionally biased region" description="Polar residues" evidence="1">
    <location>
        <begin position="39"/>
        <end position="57"/>
    </location>
</feature>
<dbReference type="Proteomes" id="UP001143548">
    <property type="component" value="Unassembled WGS sequence"/>
</dbReference>
<reference evidence="2" key="1">
    <citation type="submission" date="2022-07" db="EMBL/GenBank/DDBJ databases">
        <title>Taxonomy of Aspergillus series Nigri: significant species reduction supported by multi-species coalescent approaches.</title>
        <authorList>
            <person name="Bian C."/>
            <person name="Kusuya Y."/>
            <person name="Sklenar F."/>
            <person name="D'hooge E."/>
            <person name="Yaguchi T."/>
            <person name="Takahashi H."/>
            <person name="Hubka V."/>
        </authorList>
    </citation>
    <scope>NUCLEOTIDE SEQUENCE</scope>
    <source>
        <strain evidence="2">CBS 733.88</strain>
    </source>
</reference>
<accession>A0A9W5YV46</accession>
<dbReference type="EMBL" id="BROQ01000059">
    <property type="protein sequence ID" value="GKZ22951.1"/>
    <property type="molecule type" value="Genomic_DNA"/>
</dbReference>
<feature type="compositionally biased region" description="Acidic residues" evidence="1">
    <location>
        <begin position="209"/>
        <end position="221"/>
    </location>
</feature>
<evidence type="ECO:0000256" key="1">
    <source>
        <dbReference type="SAM" id="MobiDB-lite"/>
    </source>
</evidence>
<evidence type="ECO:0000313" key="3">
    <source>
        <dbReference type="Proteomes" id="UP001143548"/>
    </source>
</evidence>
<gene>
    <name evidence="2" type="ORF">AbraCBS73388_009137</name>
</gene>
<sequence length="553" mass="62458">MACPPTGTCPIISPSLVTKATFKPKEKRASVSESESERNSQVLNINTANPDVEPQQTGKDKDVRQDYGHDRDHPTGLLESTTCGMEYMPMNGFTWHSLHGSHDALSVPEVDEEGLEMPAGKMNVGDDSEATSSTVDTRTLKLNNVLGNRRKIVWAAPLPIGAAAHTAECGPHGGGPSGVSVSSKAVGDPIFEGIYGYDAGSSHGVSGGDCEDRESVEDDGEADKPGTSEFPAFSQVDYFTQHKRLEIRTTGLPMRPKYSAATARIPCRDTVWAFMDRGDSEYGMPTAADLPWEIRTLHEKTELNTIAAYLASMRQNLKDLDVKFTFHYRPVSFIDKADRDKKIGGYSSSDKQNAHTVADLYMHTKDDRNWGTLCVTREHHIQGLVWHYWAVAAILPPKSPFQSGDEKGVYLLMYDSRPLKEPTKKRDQQCWGNYMRRDQYKLLMEIGKNFKIIGLAINRNQLSVEGEDDPLRLTLWWLWNIARYDGGFYERDGELDDPRWRLTDSRWLHFDQDWSSNVRTTLRWKNVKEWFSEQQLDEQITHERRIQAHVVAA</sequence>
<dbReference type="AlphaFoldDB" id="A0A9W5YV46"/>
<proteinExistence type="predicted"/>
<feature type="compositionally biased region" description="Basic and acidic residues" evidence="1">
    <location>
        <begin position="58"/>
        <end position="74"/>
    </location>
</feature>
<organism evidence="2 3">
    <name type="scientific">Aspergillus brasiliensis</name>
    <dbReference type="NCBI Taxonomy" id="319629"/>
    <lineage>
        <taxon>Eukaryota</taxon>
        <taxon>Fungi</taxon>
        <taxon>Dikarya</taxon>
        <taxon>Ascomycota</taxon>
        <taxon>Pezizomycotina</taxon>
        <taxon>Eurotiomycetes</taxon>
        <taxon>Eurotiomycetidae</taxon>
        <taxon>Eurotiales</taxon>
        <taxon>Aspergillaceae</taxon>
        <taxon>Aspergillus</taxon>
        <taxon>Aspergillus subgen. Circumdati</taxon>
    </lineage>
</organism>
<comment type="caution">
    <text evidence="2">The sequence shown here is derived from an EMBL/GenBank/DDBJ whole genome shotgun (WGS) entry which is preliminary data.</text>
</comment>